<evidence type="ECO:0000259" key="2">
    <source>
        <dbReference type="Pfam" id="PF13088"/>
    </source>
</evidence>
<organism evidence="3 4">
    <name type="scientific">Roseimicrobium gellanilyticum</name>
    <dbReference type="NCBI Taxonomy" id="748857"/>
    <lineage>
        <taxon>Bacteria</taxon>
        <taxon>Pseudomonadati</taxon>
        <taxon>Verrucomicrobiota</taxon>
        <taxon>Verrucomicrobiia</taxon>
        <taxon>Verrucomicrobiales</taxon>
        <taxon>Verrucomicrobiaceae</taxon>
        <taxon>Roseimicrobium</taxon>
    </lineage>
</organism>
<dbReference type="SUPFAM" id="SSF50939">
    <property type="entry name" value="Sialidases"/>
    <property type="match status" value="1"/>
</dbReference>
<accession>A0A366H5G4</accession>
<feature type="domain" description="Sialidase" evidence="2">
    <location>
        <begin position="173"/>
        <end position="368"/>
    </location>
</feature>
<keyword evidence="4" id="KW-1185">Reference proteome</keyword>
<dbReference type="EMBL" id="QNRR01000016">
    <property type="protein sequence ID" value="RBP36614.1"/>
    <property type="molecule type" value="Genomic_DNA"/>
</dbReference>
<keyword evidence="1" id="KW-0732">Signal</keyword>
<dbReference type="InterPro" id="IPR036278">
    <property type="entry name" value="Sialidase_sf"/>
</dbReference>
<feature type="chain" id="PRO_5016916737" evidence="1">
    <location>
        <begin position="37"/>
        <end position="392"/>
    </location>
</feature>
<dbReference type="InterPro" id="IPR006311">
    <property type="entry name" value="TAT_signal"/>
</dbReference>
<comment type="caution">
    <text evidence="3">The sequence shown here is derived from an EMBL/GenBank/DDBJ whole genome shotgun (WGS) entry which is preliminary data.</text>
</comment>
<dbReference type="Proteomes" id="UP000253426">
    <property type="component" value="Unassembled WGS sequence"/>
</dbReference>
<dbReference type="InterPro" id="IPR011040">
    <property type="entry name" value="Sialidase"/>
</dbReference>
<dbReference type="Pfam" id="PF13088">
    <property type="entry name" value="BNR_2"/>
    <property type="match status" value="1"/>
</dbReference>
<reference evidence="3 4" key="1">
    <citation type="submission" date="2018-06" db="EMBL/GenBank/DDBJ databases">
        <title>Genomic Encyclopedia of Type Strains, Phase IV (KMG-IV): sequencing the most valuable type-strain genomes for metagenomic binning, comparative biology and taxonomic classification.</title>
        <authorList>
            <person name="Goeker M."/>
        </authorList>
    </citation>
    <scope>NUCLEOTIDE SEQUENCE [LARGE SCALE GENOMIC DNA]</scope>
    <source>
        <strain evidence="3 4">DSM 25532</strain>
    </source>
</reference>
<sequence length="392" mass="43471">MQRTTSSSSHLTRRSLLRTGTAAAAASFFISTKSRAAAPAIQVVDTKVISQQPELYCGWPTVARRANGELWLAWSGGREEHVCPFGQVVAMTSKDNGATWNYPRVLLDSAIDDRDAGVLETAKGTLLVTTFTSLAYEPTLEKAEKEGKWPSDRLKRWQAARDWLTPEQRKAELGVWLVRSTDGGLTWSSRLPTLVNSPHGPIQLKDGRLLYAGKQLWTEEKKIGVCESKDDGLTWQWLADLPTREGDTARNNYHELHAVEAKDGTIIVQIRNHNKADAGGTLQTESKDGGKTWSAPHAITFGLPTHLLRLKDDRLLMTYGHRKPPFGNQARLSEDNGKTWSEPMIISGDGAGGDLGYPSTVELDNGTLLTVWYEKMKDIKRAVLRQAVWKLA</sequence>
<dbReference type="PROSITE" id="PS51318">
    <property type="entry name" value="TAT"/>
    <property type="match status" value="1"/>
</dbReference>
<protein>
    <submittedName>
        <fullName evidence="3">BNR repeat protein</fullName>
    </submittedName>
</protein>
<dbReference type="CDD" id="cd15482">
    <property type="entry name" value="Sialidase_non-viral"/>
    <property type="match status" value="1"/>
</dbReference>
<dbReference type="AlphaFoldDB" id="A0A366H5G4"/>
<gene>
    <name evidence="3" type="ORF">DES53_11653</name>
</gene>
<dbReference type="PANTHER" id="PTHR43752:SF2">
    <property type="entry name" value="BNR_ASP-BOX REPEAT FAMILY PROTEIN"/>
    <property type="match status" value="1"/>
</dbReference>
<feature type="signal peptide" evidence="1">
    <location>
        <begin position="1"/>
        <end position="36"/>
    </location>
</feature>
<evidence type="ECO:0000256" key="1">
    <source>
        <dbReference type="SAM" id="SignalP"/>
    </source>
</evidence>
<evidence type="ECO:0000313" key="3">
    <source>
        <dbReference type="EMBL" id="RBP36614.1"/>
    </source>
</evidence>
<proteinExistence type="predicted"/>
<evidence type="ECO:0000313" key="4">
    <source>
        <dbReference type="Proteomes" id="UP000253426"/>
    </source>
</evidence>
<dbReference type="OrthoDB" id="41724at2"/>
<name>A0A366H5G4_9BACT</name>
<dbReference type="RefSeq" id="WP_113961909.1">
    <property type="nucleotide sequence ID" value="NZ_QNRR01000016.1"/>
</dbReference>
<dbReference type="Gene3D" id="2.120.10.10">
    <property type="match status" value="1"/>
</dbReference>
<dbReference type="PANTHER" id="PTHR43752">
    <property type="entry name" value="BNR/ASP-BOX REPEAT FAMILY PROTEIN"/>
    <property type="match status" value="1"/>
</dbReference>